<name>C6XB12_METGS</name>
<dbReference type="AlphaFoldDB" id="C6XB12"/>
<dbReference type="EMBL" id="CP001674">
    <property type="protein sequence ID" value="ACT51782.1"/>
    <property type="molecule type" value="Genomic_DNA"/>
</dbReference>
<reference evidence="1 2" key="2">
    <citation type="journal article" date="2011" name="J. Bacteriol.">
        <title>Genomes of three methylotrophs from a single niche uncover genetic and metabolic divergence of Methylophilaceae.</title>
        <authorList>
            <person name="Lapidus A."/>
            <person name="Clum A."/>
            <person name="Labutti K."/>
            <person name="Kaluzhnaya M.G."/>
            <person name="Lim S."/>
            <person name="Beck D.A."/>
            <person name="Glavina Del Rio T."/>
            <person name="Nolan M."/>
            <person name="Mavromatis K."/>
            <person name="Huntemann M."/>
            <person name="Lucas S."/>
            <person name="Lidstrom M.E."/>
            <person name="Ivanova N."/>
            <person name="Chistoserdova L."/>
        </authorList>
    </citation>
    <scope>NUCLEOTIDE SEQUENCE [LARGE SCALE GENOMIC DNA]</scope>
    <source>
        <strain evidence="1 2">SIP3-4</strain>
    </source>
</reference>
<keyword evidence="2" id="KW-1185">Reference proteome</keyword>
<proteinExistence type="predicted"/>
<sequence length="38" mass="4425">MAFFASEKIDGDCMYIFLLRSVFSAVRKWLFSAIFQEG</sequence>
<gene>
    <name evidence="1" type="ordered locus">Msip34_2545</name>
</gene>
<evidence type="ECO:0000313" key="2">
    <source>
        <dbReference type="Proteomes" id="UP000002743"/>
    </source>
</evidence>
<dbReference type="KEGG" id="mei:Msip34_2545"/>
<dbReference type="Proteomes" id="UP000002743">
    <property type="component" value="Chromosome"/>
</dbReference>
<dbReference type="HOGENOM" id="CLU_3329992_0_0_4"/>
<reference evidence="2" key="1">
    <citation type="submission" date="2009-07" db="EMBL/GenBank/DDBJ databases">
        <title>Complete sequence of chromosome of Methylovorus sp. SIP3-4.</title>
        <authorList>
            <person name="Lucas S."/>
            <person name="Copeland A."/>
            <person name="Lapidus A."/>
            <person name="Glavina del Rio T."/>
            <person name="Tice H."/>
            <person name="Bruce D."/>
            <person name="Goodwin L."/>
            <person name="Pitluck S."/>
            <person name="Clum A."/>
            <person name="Larimer F."/>
            <person name="Land M."/>
            <person name="Hauser L."/>
            <person name="Kyrpides N."/>
            <person name="Mikhailova N."/>
            <person name="Kayluzhnaya M."/>
            <person name="Chistoserdova L."/>
        </authorList>
    </citation>
    <scope>NUCLEOTIDE SEQUENCE [LARGE SCALE GENOMIC DNA]</scope>
    <source>
        <strain evidence="2">SIP3-4</strain>
    </source>
</reference>
<protein>
    <submittedName>
        <fullName evidence="1">Uncharacterized protein</fullName>
    </submittedName>
</protein>
<organism evidence="1 2">
    <name type="scientific">Methylovorus glucosotrophus (strain SIP3-4)</name>
    <dbReference type="NCBI Taxonomy" id="582744"/>
    <lineage>
        <taxon>Bacteria</taxon>
        <taxon>Pseudomonadati</taxon>
        <taxon>Pseudomonadota</taxon>
        <taxon>Betaproteobacteria</taxon>
        <taxon>Nitrosomonadales</taxon>
        <taxon>Methylophilaceae</taxon>
        <taxon>Methylovorus</taxon>
    </lineage>
</organism>
<accession>C6XB12</accession>
<evidence type="ECO:0000313" key="1">
    <source>
        <dbReference type="EMBL" id="ACT51782.1"/>
    </source>
</evidence>